<evidence type="ECO:0000256" key="1">
    <source>
        <dbReference type="ARBA" id="ARBA00022723"/>
    </source>
</evidence>
<keyword evidence="1 4" id="KW-0479">Metal-binding</keyword>
<dbReference type="InterPro" id="IPR036236">
    <property type="entry name" value="Znf_C2H2_sf"/>
</dbReference>
<dbReference type="InterPro" id="IPR000571">
    <property type="entry name" value="Znf_CCCH"/>
</dbReference>
<keyword evidence="3 4" id="KW-0862">Zinc</keyword>
<dbReference type="GO" id="GO:0008270">
    <property type="term" value="F:zinc ion binding"/>
    <property type="evidence" value="ECO:0007669"/>
    <property type="project" value="UniProtKB-KW"/>
</dbReference>
<name>A0A6P8Z282_THRPL</name>
<feature type="domain" description="C3H1-type" evidence="5">
    <location>
        <begin position="52"/>
        <end position="80"/>
    </location>
</feature>
<evidence type="ECO:0000259" key="5">
    <source>
        <dbReference type="PROSITE" id="PS50103"/>
    </source>
</evidence>
<feature type="zinc finger region" description="C3H1-type" evidence="4">
    <location>
        <begin position="52"/>
        <end position="80"/>
    </location>
</feature>
<dbReference type="InParanoid" id="A0A6P8Z282"/>
<dbReference type="InterPro" id="IPR036855">
    <property type="entry name" value="Znf_CCCH_sf"/>
</dbReference>
<dbReference type="PROSITE" id="PS50103">
    <property type="entry name" value="ZF_C3H1"/>
    <property type="match status" value="1"/>
</dbReference>
<dbReference type="GO" id="GO:0003676">
    <property type="term" value="F:nucleic acid binding"/>
    <property type="evidence" value="ECO:0007669"/>
    <property type="project" value="InterPro"/>
</dbReference>
<evidence type="ECO:0000256" key="2">
    <source>
        <dbReference type="ARBA" id="ARBA00022771"/>
    </source>
</evidence>
<dbReference type="SUPFAM" id="SSF57667">
    <property type="entry name" value="beta-beta-alpha zinc fingers"/>
    <property type="match status" value="1"/>
</dbReference>
<dbReference type="Pfam" id="PF06220">
    <property type="entry name" value="zf-U1"/>
    <property type="match status" value="1"/>
</dbReference>
<accession>A0A6P8Z282</accession>
<evidence type="ECO:0000313" key="6">
    <source>
        <dbReference type="Proteomes" id="UP000515158"/>
    </source>
</evidence>
<dbReference type="Gene3D" id="3.30.160.60">
    <property type="entry name" value="Classic Zinc Finger"/>
    <property type="match status" value="1"/>
</dbReference>
<dbReference type="AlphaFoldDB" id="A0A6P8Z282"/>
<dbReference type="InterPro" id="IPR003604">
    <property type="entry name" value="Matrin/U1-like-C_Znf_C2H2"/>
</dbReference>
<dbReference type="Proteomes" id="UP000515158">
    <property type="component" value="Unplaced"/>
</dbReference>
<dbReference type="PANTHER" id="PTHR16465">
    <property type="entry name" value="NUCLEASE-RELATED"/>
    <property type="match status" value="1"/>
</dbReference>
<dbReference type="GO" id="GO:0005689">
    <property type="term" value="C:U12-type spliceosomal complex"/>
    <property type="evidence" value="ECO:0007669"/>
    <property type="project" value="TreeGrafter"/>
</dbReference>
<proteinExistence type="predicted"/>
<dbReference type="InterPro" id="IPR013085">
    <property type="entry name" value="U1-CZ_Znf_C2H2"/>
</dbReference>
<gene>
    <name evidence="7" type="primary">LOC117646724</name>
</gene>
<dbReference type="SUPFAM" id="SSF90229">
    <property type="entry name" value="CCCH zinc finger"/>
    <property type="match status" value="1"/>
</dbReference>
<protein>
    <submittedName>
        <fullName evidence="7">Zinc finger matrin-type protein 5</fullName>
    </submittedName>
</protein>
<evidence type="ECO:0000313" key="7">
    <source>
        <dbReference type="RefSeq" id="XP_034243756.1"/>
    </source>
</evidence>
<keyword evidence="6" id="KW-1185">Reference proteome</keyword>
<sequence>MGKIRYFCEYCDRSFLDDLAARKKHLTGTQHARMKKQYYLPYRSAKEIYEDEVGKEPCRKHLMQNMCPFEDSCKYSHYTPTDLERLRQHAQEDAKSIKSEAVNEALKNLPDTAKVNDWLSTWKTKQAAEALKPAKPAVQAVSKAWSTNVPPQLREWRDLPPSLQPWNSFNLQNIHVEDWG</sequence>
<dbReference type="OrthoDB" id="2417221at2759"/>
<keyword evidence="2 4" id="KW-0863">Zinc-finger</keyword>
<evidence type="ECO:0000256" key="4">
    <source>
        <dbReference type="PROSITE-ProRule" id="PRU00723"/>
    </source>
</evidence>
<dbReference type="PANTHER" id="PTHR16465:SF0">
    <property type="entry name" value="ZINC FINGER MATRIN-TYPE PROTEIN 5"/>
    <property type="match status" value="1"/>
</dbReference>
<evidence type="ECO:0000256" key="3">
    <source>
        <dbReference type="ARBA" id="ARBA00022833"/>
    </source>
</evidence>
<dbReference type="GeneID" id="117646724"/>
<dbReference type="FunCoup" id="A0A6P8Z282">
    <property type="interactions" value="267"/>
</dbReference>
<dbReference type="KEGG" id="tpal:117646724"/>
<organism evidence="7">
    <name type="scientific">Thrips palmi</name>
    <name type="common">Melon thrips</name>
    <dbReference type="NCBI Taxonomy" id="161013"/>
    <lineage>
        <taxon>Eukaryota</taxon>
        <taxon>Metazoa</taxon>
        <taxon>Ecdysozoa</taxon>
        <taxon>Arthropoda</taxon>
        <taxon>Hexapoda</taxon>
        <taxon>Insecta</taxon>
        <taxon>Pterygota</taxon>
        <taxon>Neoptera</taxon>
        <taxon>Paraneoptera</taxon>
        <taxon>Thysanoptera</taxon>
        <taxon>Terebrantia</taxon>
        <taxon>Thripoidea</taxon>
        <taxon>Thripidae</taxon>
        <taxon>Thrips</taxon>
    </lineage>
</organism>
<dbReference type="SMART" id="SM00451">
    <property type="entry name" value="ZnF_U1"/>
    <property type="match status" value="1"/>
</dbReference>
<dbReference type="RefSeq" id="XP_034243756.1">
    <property type="nucleotide sequence ID" value="XM_034387865.1"/>
</dbReference>
<reference evidence="7" key="1">
    <citation type="submission" date="2025-08" db="UniProtKB">
        <authorList>
            <consortium name="RefSeq"/>
        </authorList>
    </citation>
    <scope>IDENTIFICATION</scope>
    <source>
        <tissue evidence="7">Total insect</tissue>
    </source>
</reference>